<feature type="compositionally biased region" description="Basic residues" evidence="2">
    <location>
        <begin position="1071"/>
        <end position="1083"/>
    </location>
</feature>
<feature type="compositionally biased region" description="Basic and acidic residues" evidence="2">
    <location>
        <begin position="953"/>
        <end position="966"/>
    </location>
</feature>
<feature type="region of interest" description="Disordered" evidence="2">
    <location>
        <begin position="1036"/>
        <end position="1131"/>
    </location>
</feature>
<feature type="region of interest" description="Disordered" evidence="2">
    <location>
        <begin position="1159"/>
        <end position="1199"/>
    </location>
</feature>
<dbReference type="InterPro" id="IPR052779">
    <property type="entry name" value="WDR62"/>
</dbReference>
<dbReference type="PANTHER" id="PTHR45589">
    <property type="entry name" value="WD REPEAT DOMAIN 62, ISOFORM G"/>
    <property type="match status" value="1"/>
</dbReference>
<evidence type="ECO:0000256" key="2">
    <source>
        <dbReference type="SAM" id="MobiDB-lite"/>
    </source>
</evidence>
<keyword evidence="4" id="KW-1185">Reference proteome</keyword>
<name>A0AAD5E2E7_UMBRA</name>
<dbReference type="EMBL" id="MU620975">
    <property type="protein sequence ID" value="KAI8575617.1"/>
    <property type="molecule type" value="Genomic_DNA"/>
</dbReference>
<dbReference type="InterPro" id="IPR001680">
    <property type="entry name" value="WD40_rpt"/>
</dbReference>
<dbReference type="PANTHER" id="PTHR45589:SF1">
    <property type="entry name" value="WD REPEAT DOMAIN 62, ISOFORM G"/>
    <property type="match status" value="1"/>
</dbReference>
<keyword evidence="1" id="KW-0853">WD repeat</keyword>
<reference evidence="3" key="1">
    <citation type="submission" date="2021-06" db="EMBL/GenBank/DDBJ databases">
        <authorList>
            <consortium name="DOE Joint Genome Institute"/>
            <person name="Mondo S.J."/>
            <person name="Amses K.R."/>
            <person name="Simmons D.R."/>
            <person name="Longcore J.E."/>
            <person name="Seto K."/>
            <person name="Alves G.H."/>
            <person name="Bonds A.E."/>
            <person name="Quandt C.A."/>
            <person name="Davis W.J."/>
            <person name="Chang Y."/>
            <person name="Letcher P.M."/>
            <person name="Powell M.J."/>
            <person name="Kuo A."/>
            <person name="Labutti K."/>
            <person name="Pangilinan J."/>
            <person name="Andreopoulos W."/>
            <person name="Tritt A."/>
            <person name="Riley R."/>
            <person name="Hundley H."/>
            <person name="Johnson J."/>
            <person name="Lipzen A."/>
            <person name="Barry K."/>
            <person name="Berbee M.L."/>
            <person name="Buchler N.E."/>
            <person name="Grigoriev I.V."/>
            <person name="Spatafora J.W."/>
            <person name="Stajich J.E."/>
            <person name="James T.Y."/>
        </authorList>
    </citation>
    <scope>NUCLEOTIDE SEQUENCE</scope>
    <source>
        <strain evidence="3">AG</strain>
    </source>
</reference>
<sequence length="1564" mass="171731">MEKFPVNSGNIPPPPSHSTNVPLKHGPLANLQINRASNVPVNNGNRRRRKEPNDTPPMLKLERIIGLTSNTSNMIASDPTSDQIAYAAGAVIILYNYRKNKQVSFLYPPPSVTNAVAMGTLQPTTSMMPTLPAWSTTAHPSAAEWASPNMLGNEMKYPVQDTDENNGKKRTSAGSRPKTIGCLAFSTDGNYLAAGEVGHQPRIFVWNVKQETLVCVLKGHKFGIVSVAFSSDMRHLASVGFQHDGYLNVWNWRKGTKVASNRVTSRVHAMAFAKDGTHFITAGLRHIKFWNLSSAGKTALQNNFPPGETQVLDGRSGLLGSLRNNNFVDAAYDPENPGTAYLLSETGLLCMFKEERILDKWVDLQVKTAFSIDISNRYIVCACDNGIVRLFEPGTLRYCGMLPRPHPLGVDLSSFVTVQQLESIRDTAVYPDTLAIKFDASSNKVTCIYSDRSLIIWDVKHLQRIAMYRSFISHSECVWGSERFPKPSNVTDRAAYQPFTNATLPPYTFATHSADGTVRFWNIDSGLPTSDLTMSPGSTSPTSPSASYPSLVSPPLSLVASASMKSTFPSPNEDLQISMRRNIFSKELVKMLYLDPEAAEFSKNNKDIETTELPDHGIRALKISSDGSLLATGDRKGNLRVHRIHGWQEVTYLEAHDSEILTIDFSTPASNDQPFLVASASRDRLIHVFDIQRDFKLVQTMDDHSSSITAVKFSSNGTKLISCSADKSVIFRSSNTNTLQQTPLYTSYHNHSGRATVFDMELDLHDKYLVMVTGERRLNLLSLETGKLFRTCKPETLEEDASGMTVENSGGSLIDVDIDSISGTFAVTAGSDKCVRLFDLMSGVCVYKVAAHSELVTSVRFLDGPNDILRIVSTSSDGSIFVWRVEPEITKKMVQRSKDRNDRLKQTKPEVTTEAAQSRATTPSSPQPLKQAPTRLRRTSAVPPSQFGNQNVRTERKSFSHVSKSENKYDDLYKKLEKTPPPRIQTDTPPSPVLAARLKGRISSPSPRDANAKGMSSSVSTPRLITAEAGAQNNQWRGNFMSRKKESSGSATGQIPEGKTDNGISSLFPHRQPRNSPRLRHRISHDVLIQDRRGSNVSVEDGASTSPQRQSHASSNRAIAHRRSNSSARLSGLEADELVAGSTSMPDLHAIAMGRAGKFTNEVTAEPDSSVDSDTEKDSLYDDVSQNDTPISADGDDDPETVEEDVMVYLTPVVDTADPQPFQVEKAEQGNLDEADGECNDRDDDDAQTLHSDTDLSSAPSQTFTADDSDSSSEDNAEEALMESIAMRNPPPMSTLRKASLKKSGRMSLRSIVKSFNTVKPASESSPPPQSNHNRGESFSNFKRKMEQAKKRLSFSTRYLSNLNPQSPLTDNIKIEDGANIRSMSMPIAPQSFAKAASEGASRETASTPISIMLTSEELAAINSVQTVSDLDITSQHSFTADPDMQSPNESIHIPPATHAFDHASMLSEIAAIGDRLEFLLNMCEVTDAKNAPVMQEDVGKQLKTKLEHVQKSASRILEDVFSAPPTESAASTNSAETTALLSEYSEKLLKMFERKLDSKQQPH</sequence>
<feature type="region of interest" description="Disordered" evidence="2">
    <location>
        <begin position="1229"/>
        <end position="1341"/>
    </location>
</feature>
<evidence type="ECO:0000256" key="1">
    <source>
        <dbReference type="PROSITE-ProRule" id="PRU00221"/>
    </source>
</evidence>
<feature type="compositionally biased region" description="Acidic residues" evidence="2">
    <location>
        <begin position="1231"/>
        <end position="1247"/>
    </location>
</feature>
<evidence type="ECO:0000313" key="3">
    <source>
        <dbReference type="EMBL" id="KAI8575617.1"/>
    </source>
</evidence>
<dbReference type="SUPFAM" id="SSF50978">
    <property type="entry name" value="WD40 repeat-like"/>
    <property type="match status" value="2"/>
</dbReference>
<evidence type="ECO:0008006" key="5">
    <source>
        <dbReference type="Google" id="ProtNLM"/>
    </source>
</evidence>
<feature type="compositionally biased region" description="Polar residues" evidence="2">
    <location>
        <begin position="1095"/>
        <end position="1117"/>
    </location>
</feature>
<feature type="compositionally biased region" description="Polar residues" evidence="2">
    <location>
        <begin position="914"/>
        <end position="928"/>
    </location>
</feature>
<comment type="caution">
    <text evidence="3">The sequence shown here is derived from an EMBL/GenBank/DDBJ whole genome shotgun (WGS) entry which is preliminary data.</text>
</comment>
<feature type="compositionally biased region" description="Basic and acidic residues" evidence="2">
    <location>
        <begin position="1084"/>
        <end position="1094"/>
    </location>
</feature>
<protein>
    <recommendedName>
        <fullName evidence="5">Mitogen-activated protein kinase-binding protein 1</fullName>
    </recommendedName>
</protein>
<dbReference type="RefSeq" id="XP_051440621.1">
    <property type="nucleotide sequence ID" value="XM_051592233.1"/>
</dbReference>
<evidence type="ECO:0000313" key="4">
    <source>
        <dbReference type="Proteomes" id="UP001206595"/>
    </source>
</evidence>
<dbReference type="Proteomes" id="UP001206595">
    <property type="component" value="Unassembled WGS sequence"/>
</dbReference>
<feature type="repeat" description="WD" evidence="1">
    <location>
        <begin position="701"/>
        <end position="742"/>
    </location>
</feature>
<reference evidence="3" key="2">
    <citation type="journal article" date="2022" name="Proc. Natl. Acad. Sci. U.S.A.">
        <title>Diploid-dominant life cycles characterize the early evolution of Fungi.</title>
        <authorList>
            <person name="Amses K.R."/>
            <person name="Simmons D.R."/>
            <person name="Longcore J.E."/>
            <person name="Mondo S.J."/>
            <person name="Seto K."/>
            <person name="Jeronimo G.H."/>
            <person name="Bonds A.E."/>
            <person name="Quandt C.A."/>
            <person name="Davis W.J."/>
            <person name="Chang Y."/>
            <person name="Federici B.A."/>
            <person name="Kuo A."/>
            <person name="LaButti K."/>
            <person name="Pangilinan J."/>
            <person name="Andreopoulos W."/>
            <person name="Tritt A."/>
            <person name="Riley R."/>
            <person name="Hundley H."/>
            <person name="Johnson J."/>
            <person name="Lipzen A."/>
            <person name="Barry K."/>
            <person name="Lang B.F."/>
            <person name="Cuomo C.A."/>
            <person name="Buchler N.E."/>
            <person name="Grigoriev I.V."/>
            <person name="Spatafora J.W."/>
            <person name="Stajich J.E."/>
            <person name="James T.Y."/>
        </authorList>
    </citation>
    <scope>NUCLEOTIDE SEQUENCE</scope>
    <source>
        <strain evidence="3">AG</strain>
    </source>
</reference>
<feature type="compositionally biased region" description="Basic and acidic residues" evidence="2">
    <location>
        <begin position="894"/>
        <end position="908"/>
    </location>
</feature>
<feature type="region of interest" description="Disordered" evidence="2">
    <location>
        <begin position="1"/>
        <end position="25"/>
    </location>
</feature>
<organism evidence="3 4">
    <name type="scientific">Umbelopsis ramanniana AG</name>
    <dbReference type="NCBI Taxonomy" id="1314678"/>
    <lineage>
        <taxon>Eukaryota</taxon>
        <taxon>Fungi</taxon>
        <taxon>Fungi incertae sedis</taxon>
        <taxon>Mucoromycota</taxon>
        <taxon>Mucoromycotina</taxon>
        <taxon>Umbelopsidomycetes</taxon>
        <taxon>Umbelopsidales</taxon>
        <taxon>Umbelopsidaceae</taxon>
        <taxon>Umbelopsis</taxon>
    </lineage>
</organism>
<dbReference type="Pfam" id="PF00400">
    <property type="entry name" value="WD40"/>
    <property type="match status" value="6"/>
</dbReference>
<dbReference type="PROSITE" id="PS50082">
    <property type="entry name" value="WD_REPEATS_2"/>
    <property type="match status" value="1"/>
</dbReference>
<dbReference type="SMART" id="SM00320">
    <property type="entry name" value="WD40"/>
    <property type="match status" value="11"/>
</dbReference>
<feature type="compositionally biased region" description="Polar residues" evidence="2">
    <location>
        <begin position="942"/>
        <end position="952"/>
    </location>
</feature>
<feature type="compositionally biased region" description="Polar residues" evidence="2">
    <location>
        <begin position="1249"/>
        <end position="1265"/>
    </location>
</feature>
<dbReference type="InterPro" id="IPR036322">
    <property type="entry name" value="WD40_repeat_dom_sf"/>
</dbReference>
<gene>
    <name evidence="3" type="ORF">K450DRAFT_260939</name>
</gene>
<feature type="compositionally biased region" description="Acidic residues" evidence="2">
    <location>
        <begin position="1267"/>
        <end position="1281"/>
    </location>
</feature>
<proteinExistence type="predicted"/>
<dbReference type="Gene3D" id="2.130.10.10">
    <property type="entry name" value="YVTN repeat-like/Quinoprotein amine dehydrogenase"/>
    <property type="match status" value="3"/>
</dbReference>
<feature type="region of interest" description="Disordered" evidence="2">
    <location>
        <begin position="894"/>
        <end position="966"/>
    </location>
</feature>
<feature type="compositionally biased region" description="Polar residues" evidence="2">
    <location>
        <begin position="1314"/>
        <end position="1341"/>
    </location>
</feature>
<dbReference type="GeneID" id="75917576"/>
<accession>A0AAD5E2E7</accession>
<dbReference type="InterPro" id="IPR015943">
    <property type="entry name" value="WD40/YVTN_repeat-like_dom_sf"/>
</dbReference>